<feature type="signal peptide" evidence="1">
    <location>
        <begin position="1"/>
        <end position="37"/>
    </location>
</feature>
<dbReference type="AlphaFoldDB" id="A0A4R6YPJ6"/>
<proteinExistence type="predicted"/>
<organism evidence="2 3">
    <name type="scientific">Tahibacter aquaticus</name>
    <dbReference type="NCBI Taxonomy" id="520092"/>
    <lineage>
        <taxon>Bacteria</taxon>
        <taxon>Pseudomonadati</taxon>
        <taxon>Pseudomonadota</taxon>
        <taxon>Gammaproteobacteria</taxon>
        <taxon>Lysobacterales</taxon>
        <taxon>Rhodanobacteraceae</taxon>
        <taxon>Tahibacter</taxon>
    </lineage>
</organism>
<accession>A0A4R6YPJ6</accession>
<comment type="caution">
    <text evidence="2">The sequence shown here is derived from an EMBL/GenBank/DDBJ whole genome shotgun (WGS) entry which is preliminary data.</text>
</comment>
<keyword evidence="3" id="KW-1185">Reference proteome</keyword>
<feature type="chain" id="PRO_5020320378" description="DUF4468 domain-containing protein" evidence="1">
    <location>
        <begin position="38"/>
        <end position="222"/>
    </location>
</feature>
<protein>
    <recommendedName>
        <fullName evidence="4">DUF4468 domain-containing protein</fullName>
    </recommendedName>
</protein>
<evidence type="ECO:0000313" key="2">
    <source>
        <dbReference type="EMBL" id="TDR39707.1"/>
    </source>
</evidence>
<evidence type="ECO:0008006" key="4">
    <source>
        <dbReference type="Google" id="ProtNLM"/>
    </source>
</evidence>
<dbReference type="EMBL" id="SNZH01000015">
    <property type="protein sequence ID" value="TDR39707.1"/>
    <property type="molecule type" value="Genomic_DNA"/>
</dbReference>
<evidence type="ECO:0000256" key="1">
    <source>
        <dbReference type="SAM" id="SignalP"/>
    </source>
</evidence>
<keyword evidence="1" id="KW-0732">Signal</keyword>
<dbReference type="Proteomes" id="UP000295293">
    <property type="component" value="Unassembled WGS sequence"/>
</dbReference>
<name>A0A4R6YPJ6_9GAMM</name>
<sequence length="222" mass="23669">MREEMKPSIAGGTPFRGLCRGLLMLAAALLPAAGAMAAEAPSAAVERVREFVAGEFAGAEDLRASLALIVPATQRPRTASGEDPDALDGQVFSLVGDALVVVSRYELGVAESDGAVVVVPVDFSVVATTQGQGVGGRRFVRAASASERVRYRVLLRKGEWLVQDPPLPHVSAQALLQSYRKQVDYAKEKLLPLPQTSRAQRETFAAMEREMNALQVLAGETP</sequence>
<gene>
    <name evidence="2" type="ORF">DFR29_11597</name>
</gene>
<reference evidence="2 3" key="1">
    <citation type="submission" date="2019-03" db="EMBL/GenBank/DDBJ databases">
        <title>Genomic Encyclopedia of Type Strains, Phase IV (KMG-IV): sequencing the most valuable type-strain genomes for metagenomic binning, comparative biology and taxonomic classification.</title>
        <authorList>
            <person name="Goeker M."/>
        </authorList>
    </citation>
    <scope>NUCLEOTIDE SEQUENCE [LARGE SCALE GENOMIC DNA]</scope>
    <source>
        <strain evidence="2 3">DSM 21667</strain>
    </source>
</reference>
<evidence type="ECO:0000313" key="3">
    <source>
        <dbReference type="Proteomes" id="UP000295293"/>
    </source>
</evidence>